<sequence length="764" mass="84558">MDGACPTLTGAKRGSKSLTMAATHVKSCFQEELDKIDVLRSNRLDKIAECESAHRRKIVVSKKVALLNALGKEEGLLWKDLKFQEFDIEGEIEILYNWIEYLDKKINLAVLALEEKETILNDSDESTKDSPFWRIFNERSNFPTDLCRNEDREPDHVDSTEVDLDSMELTMESENEIALNDDASSTDVFAPFDGPVEDTINVKGTNGVDYHSDDDAEHENVSNSNAASQSADMIFDAPHGTLSSSSQLLYGVVEQKTHGNHENKRRSVVVHGLPLRKKKRKRRNFSHVTREPPIQYDGIGFSTEVKPPDDIKTTCASESASTPRIRQNGASELHPQSVDNAFVFSGDVVGAESSIDVGCRLTTGGEMVEIPSMESSLWTLSFCGESAVGVGECDFSGCNKSPDDSLLDADEELAAKGTISSRRSASCSRNPLNLVEIISLCDYEADDGSDDDKPPRSKERKPLFEVTGDVSTPDSNQLAPAESAVAKVATHHLHLICAHVHDDSDDSDEKMKYWIAEPWQLNENENGYYDEAEANLAVETASRMEDVAETFSPAREACTAGREMTPALIMEPLSSSKTMATGTRIECGPPYDDKRMLSYSDARCDVNLTLPVLCTCDKNAEVRETLMMTVGGKVDKEPPISLMMKTEVKEKVLTTLLLDDDDEQYGLQHLRHPEASGKSHGNSPFPQQWLNEQAGKGMMTYDKKLAKHEAESPMKIQFEVCVRVGIGTALPSQCGCTSMNGLHKTWKRKEKAARVKMKTQEEFG</sequence>
<reference evidence="2 3" key="1">
    <citation type="submission" date="2024-08" db="EMBL/GenBank/DDBJ databases">
        <authorList>
            <person name="Cucini C."/>
            <person name="Frati F."/>
        </authorList>
    </citation>
    <scope>NUCLEOTIDE SEQUENCE [LARGE SCALE GENOMIC DNA]</scope>
</reference>
<comment type="caution">
    <text evidence="2">The sequence shown here is derived from an EMBL/GenBank/DDBJ whole genome shotgun (WGS) entry which is preliminary data.</text>
</comment>
<dbReference type="Proteomes" id="UP001642540">
    <property type="component" value="Unassembled WGS sequence"/>
</dbReference>
<name>A0ABP1QYM9_9HEXA</name>
<feature type="region of interest" description="Disordered" evidence="1">
    <location>
        <begin position="445"/>
        <end position="477"/>
    </location>
</feature>
<evidence type="ECO:0000256" key="1">
    <source>
        <dbReference type="SAM" id="MobiDB-lite"/>
    </source>
</evidence>
<evidence type="ECO:0000313" key="2">
    <source>
        <dbReference type="EMBL" id="CAL8114765.1"/>
    </source>
</evidence>
<protein>
    <submittedName>
        <fullName evidence="2">Uncharacterized protein</fullName>
    </submittedName>
</protein>
<proteinExistence type="predicted"/>
<organism evidence="2 3">
    <name type="scientific">Orchesella dallaii</name>
    <dbReference type="NCBI Taxonomy" id="48710"/>
    <lineage>
        <taxon>Eukaryota</taxon>
        <taxon>Metazoa</taxon>
        <taxon>Ecdysozoa</taxon>
        <taxon>Arthropoda</taxon>
        <taxon>Hexapoda</taxon>
        <taxon>Collembola</taxon>
        <taxon>Entomobryomorpha</taxon>
        <taxon>Entomobryoidea</taxon>
        <taxon>Orchesellidae</taxon>
        <taxon>Orchesellinae</taxon>
        <taxon>Orchesella</taxon>
    </lineage>
</organism>
<feature type="compositionally biased region" description="Basic and acidic residues" evidence="1">
    <location>
        <begin position="451"/>
        <end position="463"/>
    </location>
</feature>
<keyword evidence="3" id="KW-1185">Reference proteome</keyword>
<evidence type="ECO:0000313" key="3">
    <source>
        <dbReference type="Proteomes" id="UP001642540"/>
    </source>
</evidence>
<gene>
    <name evidence="2" type="ORF">ODALV1_LOCUS16606</name>
</gene>
<dbReference type="EMBL" id="CAXLJM020000050">
    <property type="protein sequence ID" value="CAL8114765.1"/>
    <property type="molecule type" value="Genomic_DNA"/>
</dbReference>
<accession>A0ABP1QYM9</accession>